<organism evidence="2 3">
    <name type="scientific">Pseudokineococcus basanitobsidens</name>
    <dbReference type="NCBI Taxonomy" id="1926649"/>
    <lineage>
        <taxon>Bacteria</taxon>
        <taxon>Bacillati</taxon>
        <taxon>Actinomycetota</taxon>
        <taxon>Actinomycetes</taxon>
        <taxon>Kineosporiales</taxon>
        <taxon>Kineosporiaceae</taxon>
        <taxon>Pseudokineococcus</taxon>
    </lineage>
</organism>
<protein>
    <submittedName>
        <fullName evidence="2">Uncharacterized protein</fullName>
    </submittedName>
</protein>
<gene>
    <name evidence="2" type="ORF">WDZ17_15010</name>
</gene>
<keyword evidence="1" id="KW-0732">Signal</keyword>
<reference evidence="2 3" key="1">
    <citation type="journal article" date="2017" name="Int. J. Syst. Evol. Microbiol.">
        <title>Pseudokineococcus basanitobsidens sp. nov., isolated from volcanic rock.</title>
        <authorList>
            <person name="Lee D.W."/>
            <person name="Park M.Y."/>
            <person name="Kim J.J."/>
            <person name="Kim B.S."/>
        </authorList>
    </citation>
    <scope>NUCLEOTIDE SEQUENCE [LARGE SCALE GENOMIC DNA]</scope>
    <source>
        <strain evidence="2 3">DSM 103726</strain>
    </source>
</reference>
<keyword evidence="3" id="KW-1185">Reference proteome</keyword>
<sequence>MAKHVRKTWVALAATASLVAGGAVSASAADVPVRSLDAAEAAAEGGIRATDAPRAIRVGAPEQTIPVTVITDEPVDLVDAGVVRDLEEDDPYLVAYGFTEDAEPNRPTVYKVGADIFAEDIEAWGPHTWVLGGYDVDENAEEVTVVAAGTVETEVKAHSILGLSARRVGDQVRVTGSARGYHSVEERYVPLSGRTVSVQAYTGTAWKQVTGATTDARGNLTTFVPGIPQGTRMRLVLTDAATVWGAVSSYRGV</sequence>
<comment type="caution">
    <text evidence="2">The sequence shown here is derived from an EMBL/GenBank/DDBJ whole genome shotgun (WGS) entry which is preliminary data.</text>
</comment>
<dbReference type="EMBL" id="JBBIAA010000027">
    <property type="protein sequence ID" value="MEJ5946606.1"/>
    <property type="molecule type" value="Genomic_DNA"/>
</dbReference>
<accession>A0ABU8RNQ2</accession>
<dbReference type="Proteomes" id="UP001387100">
    <property type="component" value="Unassembled WGS sequence"/>
</dbReference>
<name>A0ABU8RNQ2_9ACTN</name>
<proteinExistence type="predicted"/>
<evidence type="ECO:0000313" key="3">
    <source>
        <dbReference type="Proteomes" id="UP001387100"/>
    </source>
</evidence>
<dbReference type="RefSeq" id="WP_339575988.1">
    <property type="nucleotide sequence ID" value="NZ_JBBIAA010000027.1"/>
</dbReference>
<evidence type="ECO:0000256" key="1">
    <source>
        <dbReference type="SAM" id="SignalP"/>
    </source>
</evidence>
<feature type="chain" id="PRO_5045294216" evidence="1">
    <location>
        <begin position="29"/>
        <end position="253"/>
    </location>
</feature>
<evidence type="ECO:0000313" key="2">
    <source>
        <dbReference type="EMBL" id="MEJ5946606.1"/>
    </source>
</evidence>
<feature type="signal peptide" evidence="1">
    <location>
        <begin position="1"/>
        <end position="28"/>
    </location>
</feature>